<evidence type="ECO:0000259" key="4">
    <source>
        <dbReference type="SMART" id="SM00479"/>
    </source>
</evidence>
<comment type="caution">
    <text evidence="5">The sequence shown here is derived from an EMBL/GenBank/DDBJ whole genome shotgun (WGS) entry which is preliminary data.</text>
</comment>
<dbReference type="GO" id="GO:0003676">
    <property type="term" value="F:nucleic acid binding"/>
    <property type="evidence" value="ECO:0007669"/>
    <property type="project" value="InterPro"/>
</dbReference>
<proteinExistence type="predicted"/>
<dbReference type="SUPFAM" id="SSF53098">
    <property type="entry name" value="Ribonuclease H-like"/>
    <property type="match status" value="1"/>
</dbReference>
<feature type="domain" description="Exonuclease" evidence="4">
    <location>
        <begin position="12"/>
        <end position="182"/>
    </location>
</feature>
<keyword evidence="2" id="KW-0378">Hydrolase</keyword>
<dbReference type="PANTHER" id="PTHR30231:SF4">
    <property type="entry name" value="PROTEIN NEN2"/>
    <property type="match status" value="1"/>
</dbReference>
<dbReference type="Pfam" id="PF00929">
    <property type="entry name" value="RNase_T"/>
    <property type="match status" value="1"/>
</dbReference>
<name>A0A1G1Z8B3_9BACT</name>
<dbReference type="InterPro" id="IPR036397">
    <property type="entry name" value="RNaseH_sf"/>
</dbReference>
<dbReference type="InterPro" id="IPR012337">
    <property type="entry name" value="RNaseH-like_sf"/>
</dbReference>
<dbReference type="GO" id="GO:0005829">
    <property type="term" value="C:cytosol"/>
    <property type="evidence" value="ECO:0007669"/>
    <property type="project" value="TreeGrafter"/>
</dbReference>
<dbReference type="EMBL" id="MHIZ01000002">
    <property type="protein sequence ID" value="OGY60892.1"/>
    <property type="molecule type" value="Genomic_DNA"/>
</dbReference>
<dbReference type="InterPro" id="IPR013520">
    <property type="entry name" value="Ribonucl_H"/>
</dbReference>
<keyword evidence="1" id="KW-0540">Nuclease</keyword>
<keyword evidence="3" id="KW-0269">Exonuclease</keyword>
<dbReference type="Gene3D" id="3.30.420.10">
    <property type="entry name" value="Ribonuclease H-like superfamily/Ribonuclease H"/>
    <property type="match status" value="1"/>
</dbReference>
<evidence type="ECO:0000256" key="2">
    <source>
        <dbReference type="ARBA" id="ARBA00022801"/>
    </source>
</evidence>
<dbReference type="SMART" id="SM00479">
    <property type="entry name" value="EXOIII"/>
    <property type="match status" value="1"/>
</dbReference>
<reference evidence="5 6" key="1">
    <citation type="journal article" date="2016" name="Nat. Commun.">
        <title>Thousands of microbial genomes shed light on interconnected biogeochemical processes in an aquifer system.</title>
        <authorList>
            <person name="Anantharaman K."/>
            <person name="Brown C.T."/>
            <person name="Hug L.A."/>
            <person name="Sharon I."/>
            <person name="Castelle C.J."/>
            <person name="Probst A.J."/>
            <person name="Thomas B.C."/>
            <person name="Singh A."/>
            <person name="Wilkins M.J."/>
            <person name="Karaoz U."/>
            <person name="Brodie E.L."/>
            <person name="Williams K.H."/>
            <person name="Hubbard S.S."/>
            <person name="Banfield J.F."/>
        </authorList>
    </citation>
    <scope>NUCLEOTIDE SEQUENCE [LARGE SCALE GENOMIC DNA]</scope>
</reference>
<dbReference type="Proteomes" id="UP000178808">
    <property type="component" value="Unassembled WGS sequence"/>
</dbReference>
<gene>
    <name evidence="5" type="ORF">A3I31_00825</name>
</gene>
<accession>A0A1G1Z8B3</accession>
<sequence>MNKIKGVMKNRDLVFIDTETTGLNLQNELLQIAVIRVKSDDFSILDEWSVKIKPRHIENADPEALKVNGYNEEEWRNAVDIEQALDMFNEKTKDAVPVGHNLPFDLFFLKKELNKYDRDATFFYHGLDTVSLAWQELKNVQEVERFSLNELARYFKIGQPNAHDALADAKTTYQLFLKLDEQ</sequence>
<evidence type="ECO:0000256" key="1">
    <source>
        <dbReference type="ARBA" id="ARBA00022722"/>
    </source>
</evidence>
<protein>
    <recommendedName>
        <fullName evidence="4">Exonuclease domain-containing protein</fullName>
    </recommendedName>
</protein>
<dbReference type="CDD" id="cd06127">
    <property type="entry name" value="DEDDh"/>
    <property type="match status" value="1"/>
</dbReference>
<organism evidence="5 6">
    <name type="scientific">Candidatus Colwellbacteria bacterium RIFCSPLOWO2_02_FULL_44_20b</name>
    <dbReference type="NCBI Taxonomy" id="1797691"/>
    <lineage>
        <taxon>Bacteria</taxon>
        <taxon>Candidatus Colwelliibacteriota</taxon>
    </lineage>
</organism>
<dbReference type="GO" id="GO:0008408">
    <property type="term" value="F:3'-5' exonuclease activity"/>
    <property type="evidence" value="ECO:0007669"/>
    <property type="project" value="TreeGrafter"/>
</dbReference>
<evidence type="ECO:0000313" key="6">
    <source>
        <dbReference type="Proteomes" id="UP000178808"/>
    </source>
</evidence>
<evidence type="ECO:0000256" key="3">
    <source>
        <dbReference type="ARBA" id="ARBA00022839"/>
    </source>
</evidence>
<evidence type="ECO:0000313" key="5">
    <source>
        <dbReference type="EMBL" id="OGY60892.1"/>
    </source>
</evidence>
<dbReference type="FunFam" id="3.30.420.10:FF:000045">
    <property type="entry name" value="3'-5' exonuclease DinG"/>
    <property type="match status" value="1"/>
</dbReference>
<dbReference type="PANTHER" id="PTHR30231">
    <property type="entry name" value="DNA POLYMERASE III SUBUNIT EPSILON"/>
    <property type="match status" value="1"/>
</dbReference>
<dbReference type="AlphaFoldDB" id="A0A1G1Z8B3"/>